<reference evidence="2 3" key="2">
    <citation type="journal article" date="2011" name="Stand. Genomic Sci.">
        <title>Complete genome sequence of Leadbetterella byssophila type strain (4M15).</title>
        <authorList>
            <person name="Abt B."/>
            <person name="Teshima H."/>
            <person name="Lucas S."/>
            <person name="Lapidus A."/>
            <person name="Del Rio T.G."/>
            <person name="Nolan M."/>
            <person name="Tice H."/>
            <person name="Cheng J.F."/>
            <person name="Pitluck S."/>
            <person name="Liolios K."/>
            <person name="Pagani I."/>
            <person name="Ivanova N."/>
            <person name="Mavromatis K."/>
            <person name="Pati A."/>
            <person name="Tapia R."/>
            <person name="Han C."/>
            <person name="Goodwin L."/>
            <person name="Chen A."/>
            <person name="Palaniappan K."/>
            <person name="Land M."/>
            <person name="Hauser L."/>
            <person name="Chang Y.J."/>
            <person name="Jeffries C.D."/>
            <person name="Rohde M."/>
            <person name="Goker M."/>
            <person name="Tindall B.J."/>
            <person name="Detter J.C."/>
            <person name="Woyke T."/>
            <person name="Bristow J."/>
            <person name="Eisen J.A."/>
            <person name="Markowitz V."/>
            <person name="Hugenholtz P."/>
            <person name="Klenk H.P."/>
            <person name="Kyrpides N.C."/>
        </authorList>
    </citation>
    <scope>NUCLEOTIDE SEQUENCE [LARGE SCALE GENOMIC DNA]</scope>
    <source>
        <strain evidence="3">DSM 17132 / JCM 16389 / KACC 11308 / NBRC 106382 / 4M15</strain>
    </source>
</reference>
<evidence type="ECO:0008006" key="4">
    <source>
        <dbReference type="Google" id="ProtNLM"/>
    </source>
</evidence>
<feature type="chain" id="PRO_5003188512" description="DUF4136 domain-containing protein" evidence="1">
    <location>
        <begin position="20"/>
        <end position="198"/>
    </location>
</feature>
<dbReference type="STRING" id="649349.Lbys_1471"/>
<proteinExistence type="predicted"/>
<protein>
    <recommendedName>
        <fullName evidence="4">DUF4136 domain-containing protein</fullName>
    </recommendedName>
</protein>
<keyword evidence="3" id="KW-1185">Reference proteome</keyword>
<reference key="1">
    <citation type="submission" date="2010-11" db="EMBL/GenBank/DDBJ databases">
        <title>The complete genome of Leadbetterella byssophila DSM 17132.</title>
        <authorList>
            <consortium name="US DOE Joint Genome Institute (JGI-PGF)"/>
            <person name="Lucas S."/>
            <person name="Copeland A."/>
            <person name="Lapidus A."/>
            <person name="Glavina del Rio T."/>
            <person name="Dalin E."/>
            <person name="Tice H."/>
            <person name="Bruce D."/>
            <person name="Goodwin L."/>
            <person name="Pitluck S."/>
            <person name="Kyrpides N."/>
            <person name="Mavromatis K."/>
            <person name="Ivanova N."/>
            <person name="Teshima H."/>
            <person name="Brettin T."/>
            <person name="Detter J.C."/>
            <person name="Han C."/>
            <person name="Tapia R."/>
            <person name="Land M."/>
            <person name="Hauser L."/>
            <person name="Markowitz V."/>
            <person name="Cheng J.-F."/>
            <person name="Hugenholtz P."/>
            <person name="Woyke T."/>
            <person name="Wu D."/>
            <person name="Tindall B."/>
            <person name="Pomrenke H.G."/>
            <person name="Brambilla E."/>
            <person name="Klenk H.-P."/>
            <person name="Eisen J.A."/>
        </authorList>
    </citation>
    <scope>NUCLEOTIDE SEQUENCE [LARGE SCALE GENOMIC DNA]</scope>
    <source>
        <strain>DSM 17132</strain>
    </source>
</reference>
<organism evidence="2 3">
    <name type="scientific">Leadbetterella byssophila (strain DSM 17132 / JCM 16389 / KACC 11308 / NBRC 106382 / 4M15)</name>
    <dbReference type="NCBI Taxonomy" id="649349"/>
    <lineage>
        <taxon>Bacteria</taxon>
        <taxon>Pseudomonadati</taxon>
        <taxon>Bacteroidota</taxon>
        <taxon>Cytophagia</taxon>
        <taxon>Cytophagales</taxon>
        <taxon>Leadbetterellaceae</taxon>
        <taxon>Leadbetterella</taxon>
    </lineage>
</organism>
<dbReference type="RefSeq" id="WP_013408234.1">
    <property type="nucleotide sequence ID" value="NC_014655.1"/>
</dbReference>
<dbReference type="Proteomes" id="UP000007435">
    <property type="component" value="Chromosome"/>
</dbReference>
<evidence type="ECO:0000313" key="2">
    <source>
        <dbReference type="EMBL" id="ADQ17185.1"/>
    </source>
</evidence>
<keyword evidence="1" id="KW-0732">Signal</keyword>
<name>E4RWX9_LEAB4</name>
<feature type="signal peptide" evidence="1">
    <location>
        <begin position="1"/>
        <end position="19"/>
    </location>
</feature>
<accession>E4RWX9</accession>
<evidence type="ECO:0000256" key="1">
    <source>
        <dbReference type="SAM" id="SignalP"/>
    </source>
</evidence>
<dbReference type="HOGENOM" id="CLU_114400_0_0_10"/>
<evidence type="ECO:0000313" key="3">
    <source>
        <dbReference type="Proteomes" id="UP000007435"/>
    </source>
</evidence>
<dbReference type="AlphaFoldDB" id="E4RWX9"/>
<dbReference type="OrthoDB" id="1151160at2"/>
<dbReference type="KEGG" id="lby:Lbys_1471"/>
<gene>
    <name evidence="2" type="ordered locus">Lbys_1471</name>
</gene>
<dbReference type="EMBL" id="CP002305">
    <property type="protein sequence ID" value="ADQ17185.1"/>
    <property type="molecule type" value="Genomic_DNA"/>
</dbReference>
<dbReference type="eggNOG" id="ENOG502ZVU7">
    <property type="taxonomic scope" value="Bacteria"/>
</dbReference>
<sequence length="198" mass="22061">MKTKPLIFLLLFSISSAFAQKISVVEGSFKNLQGLSKVNVVFHYDHLKLMKENKSEAEYVKERTAELNGKSPGSGDTWAKRWEGAKTSIWEPNFMDLLNKTLTAKKGVTFTQEGSAPITLHVDADWIYPGWDAGVMKQPAKVTTTLTFKEGNKVLLKIKSENAPGDQWGSNFSNESRIGEGFEKTAKTLGNRVIKEAF</sequence>